<organism evidence="2 3">
    <name type="scientific">Dulcicalothrix desertica PCC 7102</name>
    <dbReference type="NCBI Taxonomy" id="232991"/>
    <lineage>
        <taxon>Bacteria</taxon>
        <taxon>Bacillati</taxon>
        <taxon>Cyanobacteriota</taxon>
        <taxon>Cyanophyceae</taxon>
        <taxon>Nostocales</taxon>
        <taxon>Calotrichaceae</taxon>
        <taxon>Dulcicalothrix</taxon>
    </lineage>
</organism>
<dbReference type="OrthoDB" id="489953at2"/>
<accession>A0A3S1CFQ2</accession>
<comment type="caution">
    <text evidence="2">The sequence shown here is derived from an EMBL/GenBank/DDBJ whole genome shotgun (WGS) entry which is preliminary data.</text>
</comment>
<keyword evidence="1" id="KW-1133">Transmembrane helix</keyword>
<evidence type="ECO:0008006" key="4">
    <source>
        <dbReference type="Google" id="ProtNLM"/>
    </source>
</evidence>
<dbReference type="RefSeq" id="WP_127084639.1">
    <property type="nucleotide sequence ID" value="NZ_RSCL01000018.1"/>
</dbReference>
<gene>
    <name evidence="2" type="ORF">DSM106972_064530</name>
</gene>
<reference evidence="2" key="1">
    <citation type="submission" date="2018-12" db="EMBL/GenBank/DDBJ databases">
        <authorList>
            <person name="Will S."/>
            <person name="Neumann-Schaal M."/>
            <person name="Henke P."/>
        </authorList>
    </citation>
    <scope>NUCLEOTIDE SEQUENCE</scope>
    <source>
        <strain evidence="2">PCC 7102</strain>
    </source>
</reference>
<protein>
    <recommendedName>
        <fullName evidence="4">Lmo0937 family membrane protein</fullName>
    </recommendedName>
</protein>
<keyword evidence="3" id="KW-1185">Reference proteome</keyword>
<feature type="transmembrane region" description="Helical" evidence="1">
    <location>
        <begin position="28"/>
        <end position="45"/>
    </location>
</feature>
<name>A0A3S1CFQ2_9CYAN</name>
<dbReference type="NCBIfam" id="NF033488">
    <property type="entry name" value="lmo0937_fam_TM"/>
    <property type="match status" value="1"/>
</dbReference>
<dbReference type="Pfam" id="PF18919">
    <property type="entry name" value="DUF5670"/>
    <property type="match status" value="1"/>
</dbReference>
<reference evidence="2" key="2">
    <citation type="journal article" date="2019" name="Genome Biol. Evol.">
        <title>Day and night: Metabolic profiles and evolutionary relationships of six axenic non-marine cyanobacteria.</title>
        <authorList>
            <person name="Will S.E."/>
            <person name="Henke P."/>
            <person name="Boedeker C."/>
            <person name="Huang S."/>
            <person name="Brinkmann H."/>
            <person name="Rohde M."/>
            <person name="Jarek M."/>
            <person name="Friedl T."/>
            <person name="Seufert S."/>
            <person name="Schumacher M."/>
            <person name="Overmann J."/>
            <person name="Neumann-Schaal M."/>
            <person name="Petersen J."/>
        </authorList>
    </citation>
    <scope>NUCLEOTIDE SEQUENCE [LARGE SCALE GENOMIC DNA]</scope>
    <source>
        <strain evidence="2">PCC 7102</strain>
    </source>
</reference>
<evidence type="ECO:0000313" key="2">
    <source>
        <dbReference type="EMBL" id="RUT01830.1"/>
    </source>
</evidence>
<keyword evidence="1" id="KW-0812">Transmembrane</keyword>
<feature type="transmembrane region" description="Helical" evidence="1">
    <location>
        <begin position="5"/>
        <end position="22"/>
    </location>
</feature>
<dbReference type="AlphaFoldDB" id="A0A3S1CFQ2"/>
<evidence type="ECO:0000256" key="1">
    <source>
        <dbReference type="SAM" id="Phobius"/>
    </source>
</evidence>
<dbReference type="EMBL" id="RSCL01000018">
    <property type="protein sequence ID" value="RUT01830.1"/>
    <property type="molecule type" value="Genomic_DNA"/>
</dbReference>
<dbReference type="InterPro" id="IPR043727">
    <property type="entry name" value="Lmo0937-like"/>
</dbReference>
<evidence type="ECO:0000313" key="3">
    <source>
        <dbReference type="Proteomes" id="UP000271624"/>
    </source>
</evidence>
<sequence>MIGILWGVVVVLLAFWAIGLALNIVGNLIHIALVLAITIAVYNFFKARDV</sequence>
<dbReference type="Proteomes" id="UP000271624">
    <property type="component" value="Unassembled WGS sequence"/>
</dbReference>
<proteinExistence type="predicted"/>
<keyword evidence="1" id="KW-0472">Membrane</keyword>